<name>A0AAV4G1Q0_9GAST</name>
<evidence type="ECO:0000313" key="1">
    <source>
        <dbReference type="EMBL" id="GFR79397.1"/>
    </source>
</evidence>
<sequence length="134" mass="14423">MEQSHRAVFVMRYLSSVACHDGQVGNTHPQHCSKWEPTSPCTVCHSHNTLASSGLSIASSPQSARDTVRAKSHAHHSQSCRGQPVIASDAIAMGGATQDQTNGNSSRVAEVFTGLKLDTAFCISFEVVFKFLCF</sequence>
<protein>
    <submittedName>
        <fullName evidence="1">Uncharacterized protein</fullName>
    </submittedName>
</protein>
<comment type="caution">
    <text evidence="1">The sequence shown here is derived from an EMBL/GenBank/DDBJ whole genome shotgun (WGS) entry which is preliminary data.</text>
</comment>
<proteinExistence type="predicted"/>
<dbReference type="AlphaFoldDB" id="A0AAV4G1Q0"/>
<dbReference type="Proteomes" id="UP000762676">
    <property type="component" value="Unassembled WGS sequence"/>
</dbReference>
<keyword evidence="2" id="KW-1185">Reference proteome</keyword>
<reference evidence="1 2" key="1">
    <citation type="journal article" date="2021" name="Elife">
        <title>Chloroplast acquisition without the gene transfer in kleptoplastic sea slugs, Plakobranchus ocellatus.</title>
        <authorList>
            <person name="Maeda T."/>
            <person name="Takahashi S."/>
            <person name="Yoshida T."/>
            <person name="Shimamura S."/>
            <person name="Takaki Y."/>
            <person name="Nagai Y."/>
            <person name="Toyoda A."/>
            <person name="Suzuki Y."/>
            <person name="Arimoto A."/>
            <person name="Ishii H."/>
            <person name="Satoh N."/>
            <person name="Nishiyama T."/>
            <person name="Hasebe M."/>
            <person name="Maruyama T."/>
            <person name="Minagawa J."/>
            <person name="Obokata J."/>
            <person name="Shigenobu S."/>
        </authorList>
    </citation>
    <scope>NUCLEOTIDE SEQUENCE [LARGE SCALE GENOMIC DNA]</scope>
</reference>
<evidence type="ECO:0000313" key="2">
    <source>
        <dbReference type="Proteomes" id="UP000762676"/>
    </source>
</evidence>
<organism evidence="1 2">
    <name type="scientific">Elysia marginata</name>
    <dbReference type="NCBI Taxonomy" id="1093978"/>
    <lineage>
        <taxon>Eukaryota</taxon>
        <taxon>Metazoa</taxon>
        <taxon>Spiralia</taxon>
        <taxon>Lophotrochozoa</taxon>
        <taxon>Mollusca</taxon>
        <taxon>Gastropoda</taxon>
        <taxon>Heterobranchia</taxon>
        <taxon>Euthyneura</taxon>
        <taxon>Panpulmonata</taxon>
        <taxon>Sacoglossa</taxon>
        <taxon>Placobranchoidea</taxon>
        <taxon>Plakobranchidae</taxon>
        <taxon>Elysia</taxon>
    </lineage>
</organism>
<accession>A0AAV4G1Q0</accession>
<dbReference type="EMBL" id="BMAT01004744">
    <property type="protein sequence ID" value="GFR79397.1"/>
    <property type="molecule type" value="Genomic_DNA"/>
</dbReference>
<gene>
    <name evidence="1" type="ORF">ElyMa_002287800</name>
</gene>